<evidence type="ECO:0000313" key="3">
    <source>
        <dbReference type="Proteomes" id="UP000400849"/>
    </source>
</evidence>
<sequence>MTEDNAGSLPQIRTPEGVHERSEVDQRLINSLENTIRVLQKDNAAHSNRWPHLTAEIDRLKTDLKASREARQRSEKWYRDCARANQLFAEAVDEGTERIVRENVELRRKVKDLGKNYGRASQTIHDLRAELVYLRTNPRADAQSMTELREQIKRLNEMVVNLRQRTVRHFELRSILRELAREIRGEGESSAD</sequence>
<keyword evidence="3" id="KW-1185">Reference proteome</keyword>
<organism evidence="2 3">
    <name type="scientific">Gordonia phage Sixama</name>
    <dbReference type="NCBI Taxonomy" id="2653271"/>
    <lineage>
        <taxon>Viruses</taxon>
        <taxon>Duplodnaviria</taxon>
        <taxon>Heunggongvirae</taxon>
        <taxon>Uroviricota</taxon>
        <taxon>Caudoviricetes</taxon>
        <taxon>Sixamavirus</taxon>
        <taxon>Sixamavirus sixama</taxon>
    </lineage>
</organism>
<dbReference type="EMBL" id="MN484601">
    <property type="protein sequence ID" value="QGF20190.1"/>
    <property type="molecule type" value="Genomic_DNA"/>
</dbReference>
<dbReference type="RefSeq" id="YP_010648720.1">
    <property type="nucleotide sequence ID" value="NC_070762.1"/>
</dbReference>
<dbReference type="Proteomes" id="UP000400849">
    <property type="component" value="Segment"/>
</dbReference>
<dbReference type="GeneID" id="77924179"/>
<name>A0A5Q2F0B2_9CAUD</name>
<evidence type="ECO:0000313" key="2">
    <source>
        <dbReference type="EMBL" id="QGF20190.1"/>
    </source>
</evidence>
<reference evidence="2 3" key="1">
    <citation type="submission" date="2019-09" db="EMBL/GenBank/DDBJ databases">
        <authorList>
            <person name="Christie C.A."/>
            <person name="Diallo A.S."/>
            <person name="Dixon Z."/>
            <person name="McIntosh P.M."/>
            <person name="Murthy K.H."/>
            <person name="Rosen M.G."/>
            <person name="Simpson L.M."/>
            <person name="Koustas K."/>
            <person name="Fogarty M.P."/>
            <person name="Molloy S.D."/>
            <person name="Garlena R.A."/>
            <person name="Russell D.A."/>
            <person name="Pope W.H."/>
            <person name="Jacobs-Sera D."/>
            <person name="Hatfull G.F."/>
        </authorList>
    </citation>
    <scope>NUCLEOTIDE SEQUENCE [LARGE SCALE GENOMIC DNA]</scope>
</reference>
<evidence type="ECO:0000256" key="1">
    <source>
        <dbReference type="SAM" id="MobiDB-lite"/>
    </source>
</evidence>
<gene>
    <name evidence="2" type="primary">11</name>
    <name evidence="2" type="ORF">SEA_SIXAMA_11</name>
</gene>
<accession>A0A5Q2F0B2</accession>
<proteinExistence type="predicted"/>
<protein>
    <submittedName>
        <fullName evidence="2">Uncharacterized protein</fullName>
    </submittedName>
</protein>
<dbReference type="KEGG" id="vg:77924179"/>
<feature type="region of interest" description="Disordered" evidence="1">
    <location>
        <begin position="1"/>
        <end position="23"/>
    </location>
</feature>